<evidence type="ECO:0000313" key="3">
    <source>
        <dbReference type="Proteomes" id="UP000567293"/>
    </source>
</evidence>
<dbReference type="Gene3D" id="2.40.160.100">
    <property type="match status" value="1"/>
</dbReference>
<protein>
    <submittedName>
        <fullName evidence="2">Alginate export family protein</fullName>
    </submittedName>
</protein>
<name>A0A7V8NQ76_9BACT</name>
<dbReference type="EMBL" id="JACDQQ010000983">
    <property type="protein sequence ID" value="MBA0085356.1"/>
    <property type="molecule type" value="Genomic_DNA"/>
</dbReference>
<dbReference type="Pfam" id="PF13372">
    <property type="entry name" value="Alginate_exp"/>
    <property type="match status" value="1"/>
</dbReference>
<organism evidence="2 3">
    <name type="scientific">Candidatus Acidiferrum panamense</name>
    <dbReference type="NCBI Taxonomy" id="2741543"/>
    <lineage>
        <taxon>Bacteria</taxon>
        <taxon>Pseudomonadati</taxon>
        <taxon>Acidobacteriota</taxon>
        <taxon>Terriglobia</taxon>
        <taxon>Candidatus Acidiferrales</taxon>
        <taxon>Candidatus Acidiferrum</taxon>
    </lineage>
</organism>
<dbReference type="InterPro" id="IPR053728">
    <property type="entry name" value="Alginate_Permeability_Chnl"/>
</dbReference>
<feature type="domain" description="Alginate export" evidence="1">
    <location>
        <begin position="61"/>
        <end position="438"/>
    </location>
</feature>
<keyword evidence="3" id="KW-1185">Reference proteome</keyword>
<dbReference type="Proteomes" id="UP000567293">
    <property type="component" value="Unassembled WGS sequence"/>
</dbReference>
<proteinExistence type="predicted"/>
<sequence length="452" mass="51334">MMILVPLLLLANKAEAQCQKPRPILQPLRYEEDWSLLSDRDCKEEPIDNIKYVPLGRENWYLSVGGEIRYRYENYEAPGFGVGPETPSGYILQRYLLHTDWHFGHHFRVFAQFQSGLENGRNGGPRPTDEDVADLHQGFLDITDSSQNWRLRVGRQEIEFGTGHLIGASEGLNIRRAFDGFRFTFKHGRWTCNSTLTHPVLVRPYTFDISDHTQTEWGAGFTRVREHGGWSGYYFGLNRKQAFFNGKTGQDISETFGSRLWKQGTVFDYNTDVIFQTGTFGAGHILAGAVSSNDGLTLHNLRFQPRFAVRFDYASGDSDHNSQNLNTFSPLFPNPQYSSISALLGPSNLTDVGPLIRITLNAKTAISPEMPFYWRSSIHDGIYNFNGMQIRPGNLSTARFVGYQPGVTLERAFSPHLSTTGGYFYFFTGRFLHETPPDKGVGYFYATVTFRF</sequence>
<evidence type="ECO:0000259" key="1">
    <source>
        <dbReference type="Pfam" id="PF13372"/>
    </source>
</evidence>
<evidence type="ECO:0000313" key="2">
    <source>
        <dbReference type="EMBL" id="MBA0085356.1"/>
    </source>
</evidence>
<gene>
    <name evidence="2" type="ORF">HRJ53_10190</name>
</gene>
<reference evidence="2" key="1">
    <citation type="submission" date="2020-06" db="EMBL/GenBank/DDBJ databases">
        <title>Legume-microbial interactions unlock mineral nutrients during tropical forest succession.</title>
        <authorList>
            <person name="Epihov D.Z."/>
        </authorList>
    </citation>
    <scope>NUCLEOTIDE SEQUENCE [LARGE SCALE GENOMIC DNA]</scope>
    <source>
        <strain evidence="2">Pan2503</strain>
    </source>
</reference>
<dbReference type="InterPro" id="IPR025388">
    <property type="entry name" value="Alginate_export_dom"/>
</dbReference>
<accession>A0A7V8NQ76</accession>
<comment type="caution">
    <text evidence="2">The sequence shown here is derived from an EMBL/GenBank/DDBJ whole genome shotgun (WGS) entry which is preliminary data.</text>
</comment>
<dbReference type="AlphaFoldDB" id="A0A7V8NQ76"/>